<comment type="similarity">
    <text evidence="1">Belongs to the non-flavoprotein flavin reductase family.</text>
</comment>
<reference evidence="4 5" key="1">
    <citation type="submission" date="2020-07" db="EMBL/GenBank/DDBJ databases">
        <authorList>
            <person name="Zhuang K."/>
            <person name="Ran Y."/>
        </authorList>
    </citation>
    <scope>NUCLEOTIDE SEQUENCE [LARGE SCALE GENOMIC DNA]</scope>
    <source>
        <strain evidence="4 5">WCH-YHL-001</strain>
    </source>
</reference>
<evidence type="ECO:0000313" key="5">
    <source>
        <dbReference type="Proteomes" id="UP000515512"/>
    </source>
</evidence>
<feature type="domain" description="Flavin reductase like" evidence="3">
    <location>
        <begin position="13"/>
        <end position="160"/>
    </location>
</feature>
<sequence>MAEDLLRAFDTIVARADAPVWIVTAVAGDQRAGCLVGFAAQVSIEPRRFLVGLSTNNYTFTVAAAATHLAVHLLDQDGLPLAQLFGSETGTDLDKFEHCDWHPGAHGLPILHGAAAWFTGEVVQRTDFGDHVGFVLAPTAAGAPTDLSHPLRFDGVADLEPGQPAG</sequence>
<proteinExistence type="inferred from homology"/>
<dbReference type="SMART" id="SM00903">
    <property type="entry name" value="Flavin_Reduct"/>
    <property type="match status" value="1"/>
</dbReference>
<dbReference type="GO" id="GO:0010181">
    <property type="term" value="F:FMN binding"/>
    <property type="evidence" value="ECO:0007669"/>
    <property type="project" value="InterPro"/>
</dbReference>
<dbReference type="PANTHER" id="PTHR30466">
    <property type="entry name" value="FLAVIN REDUCTASE"/>
    <property type="match status" value="1"/>
</dbReference>
<accession>A0A7D6VBF7</accession>
<dbReference type="Proteomes" id="UP000515512">
    <property type="component" value="Chromosome"/>
</dbReference>
<dbReference type="Gene3D" id="2.30.110.10">
    <property type="entry name" value="Electron Transport, Fmn-binding Protein, Chain A"/>
    <property type="match status" value="1"/>
</dbReference>
<dbReference type="AlphaFoldDB" id="A0A7D6VBF7"/>
<dbReference type="InterPro" id="IPR012349">
    <property type="entry name" value="Split_barrel_FMN-bd"/>
</dbReference>
<keyword evidence="5" id="KW-1185">Reference proteome</keyword>
<dbReference type="KEGG" id="nhu:H0264_22685"/>
<evidence type="ECO:0000256" key="2">
    <source>
        <dbReference type="ARBA" id="ARBA00023002"/>
    </source>
</evidence>
<evidence type="ECO:0000259" key="3">
    <source>
        <dbReference type="SMART" id="SM00903"/>
    </source>
</evidence>
<dbReference type="PANTHER" id="PTHR30466:SF15">
    <property type="entry name" value="POSSIBLE OXIDOREDUCTASE"/>
    <property type="match status" value="1"/>
</dbReference>
<dbReference type="Pfam" id="PF01613">
    <property type="entry name" value="Flavin_Reduct"/>
    <property type="match status" value="1"/>
</dbReference>
<gene>
    <name evidence="4" type="ORF">H0264_22685</name>
</gene>
<organism evidence="4 5">
    <name type="scientific">Nocardia huaxiensis</name>
    <dbReference type="NCBI Taxonomy" id="2755382"/>
    <lineage>
        <taxon>Bacteria</taxon>
        <taxon>Bacillati</taxon>
        <taxon>Actinomycetota</taxon>
        <taxon>Actinomycetes</taxon>
        <taxon>Mycobacteriales</taxon>
        <taxon>Nocardiaceae</taxon>
        <taxon>Nocardia</taxon>
    </lineage>
</organism>
<dbReference type="EMBL" id="CP059399">
    <property type="protein sequence ID" value="QLY28195.1"/>
    <property type="molecule type" value="Genomic_DNA"/>
</dbReference>
<dbReference type="RefSeq" id="WP_181579403.1">
    <property type="nucleotide sequence ID" value="NZ_CP059399.1"/>
</dbReference>
<evidence type="ECO:0000256" key="1">
    <source>
        <dbReference type="ARBA" id="ARBA00008898"/>
    </source>
</evidence>
<evidence type="ECO:0000313" key="4">
    <source>
        <dbReference type="EMBL" id="QLY28195.1"/>
    </source>
</evidence>
<dbReference type="InterPro" id="IPR002563">
    <property type="entry name" value="Flavin_Rdtase-like_dom"/>
</dbReference>
<keyword evidence="2" id="KW-0560">Oxidoreductase</keyword>
<name>A0A7D6VBF7_9NOCA</name>
<dbReference type="GO" id="GO:0042602">
    <property type="term" value="F:riboflavin reductase (NADPH) activity"/>
    <property type="evidence" value="ECO:0007669"/>
    <property type="project" value="TreeGrafter"/>
</dbReference>
<protein>
    <submittedName>
        <fullName evidence="4">Flavin reductase</fullName>
    </submittedName>
</protein>
<dbReference type="InterPro" id="IPR050268">
    <property type="entry name" value="NADH-dep_flavin_reductase"/>
</dbReference>
<dbReference type="SUPFAM" id="SSF50475">
    <property type="entry name" value="FMN-binding split barrel"/>
    <property type="match status" value="1"/>
</dbReference>